<reference evidence="2 3" key="1">
    <citation type="submission" date="2015-11" db="EMBL/GenBank/DDBJ databases">
        <title>Genomic analysis of 38 Legionella species identifies large and diverse effector repertoires.</title>
        <authorList>
            <person name="Burstein D."/>
            <person name="Amaro F."/>
            <person name="Zusman T."/>
            <person name="Lifshitz Z."/>
            <person name="Cohen O."/>
            <person name="Gilbert J.A."/>
            <person name="Pupko T."/>
            <person name="Shuman H.A."/>
            <person name="Segal G."/>
        </authorList>
    </citation>
    <scope>NUCLEOTIDE SEQUENCE [LARGE SCALE GENOMIC DNA]</scope>
    <source>
        <strain evidence="2 3">ATCC 49180</strain>
    </source>
</reference>
<organism evidence="2 3">
    <name type="scientific">Legionella tucsonensis</name>
    <dbReference type="NCBI Taxonomy" id="40335"/>
    <lineage>
        <taxon>Bacteria</taxon>
        <taxon>Pseudomonadati</taxon>
        <taxon>Pseudomonadota</taxon>
        <taxon>Gammaproteobacteria</taxon>
        <taxon>Legionellales</taxon>
        <taxon>Legionellaceae</taxon>
        <taxon>Legionella</taxon>
    </lineage>
</organism>
<evidence type="ECO:0000256" key="1">
    <source>
        <dbReference type="SAM" id="MobiDB-lite"/>
    </source>
</evidence>
<proteinExistence type="predicted"/>
<dbReference type="RefSeq" id="WP_058521337.1">
    <property type="nucleotide sequence ID" value="NZ_CAAAIP010000003.1"/>
</dbReference>
<accession>A0A0W0ZZ61</accession>
<name>A0A0W0ZZ61_9GAMM</name>
<keyword evidence="3" id="KW-1185">Reference proteome</keyword>
<evidence type="ECO:0000313" key="3">
    <source>
        <dbReference type="Proteomes" id="UP000054693"/>
    </source>
</evidence>
<sequence>MTPAKELLIITGCINLSSWIPNALLEHKIRYRLVFGKGDKVTQKKNISEAEQSNTPNKAFDELQKPQGHGRLPPILMQTNIYSFRRFKTW</sequence>
<dbReference type="PATRIC" id="fig|40335.7.peg.2364"/>
<feature type="region of interest" description="Disordered" evidence="1">
    <location>
        <begin position="45"/>
        <end position="72"/>
    </location>
</feature>
<comment type="caution">
    <text evidence="2">The sequence shown here is derived from an EMBL/GenBank/DDBJ whole genome shotgun (WGS) entry which is preliminary data.</text>
</comment>
<dbReference type="Proteomes" id="UP000054693">
    <property type="component" value="Unassembled WGS sequence"/>
</dbReference>
<dbReference type="EMBL" id="LNZA01000001">
    <property type="protein sequence ID" value="KTD74372.1"/>
    <property type="molecule type" value="Genomic_DNA"/>
</dbReference>
<dbReference type="AlphaFoldDB" id="A0A0W0ZZ61"/>
<gene>
    <name evidence="2" type="ORF">Ltuc_2219</name>
</gene>
<evidence type="ECO:0000313" key="2">
    <source>
        <dbReference type="EMBL" id="KTD74372.1"/>
    </source>
</evidence>
<dbReference type="OrthoDB" id="5654263at2"/>
<protein>
    <submittedName>
        <fullName evidence="2">Uncharacterized protein</fullName>
    </submittedName>
</protein>